<gene>
    <name evidence="1" type="ORF">HINF_LOCUS13339</name>
    <name evidence="2" type="ORF">HINF_LOCUS26535</name>
</gene>
<dbReference type="Proteomes" id="UP001642409">
    <property type="component" value="Unassembled WGS sequence"/>
</dbReference>
<sequence length="238" mass="27212">MNFRNFQFTQIGIMSDITNMTNLQERLMKAEQYISEIQTSAKQFSLQLDEQLTLSSLILNLRDFLGKLVHQSQNENVITSQPESQLTSEQLRTSPVDKTEDVVKLLRNSPVKHRYVMPNASPQISNKAQVKYLKEEHSMMQLSTTGLINPFEDQIRNIEIKIAEINNPNGITEVKLAALKLKLKTLKLKSEGALKTEHQRKILGIIEVLNQQLCDGNDNFSDRMDTAQILQEITELMV</sequence>
<evidence type="ECO:0000313" key="3">
    <source>
        <dbReference type="Proteomes" id="UP001642409"/>
    </source>
</evidence>
<protein>
    <submittedName>
        <fullName evidence="2">Hypothetical_protein</fullName>
    </submittedName>
</protein>
<reference evidence="2 3" key="2">
    <citation type="submission" date="2024-07" db="EMBL/GenBank/DDBJ databases">
        <authorList>
            <person name="Akdeniz Z."/>
        </authorList>
    </citation>
    <scope>NUCLEOTIDE SEQUENCE [LARGE SCALE GENOMIC DNA]</scope>
</reference>
<reference evidence="1" key="1">
    <citation type="submission" date="2023-06" db="EMBL/GenBank/DDBJ databases">
        <authorList>
            <person name="Kurt Z."/>
        </authorList>
    </citation>
    <scope>NUCLEOTIDE SEQUENCE</scope>
</reference>
<name>A0AA86NTY0_9EUKA</name>
<accession>A0AA86NTY0</accession>
<organism evidence="1">
    <name type="scientific">Hexamita inflata</name>
    <dbReference type="NCBI Taxonomy" id="28002"/>
    <lineage>
        <taxon>Eukaryota</taxon>
        <taxon>Metamonada</taxon>
        <taxon>Diplomonadida</taxon>
        <taxon>Hexamitidae</taxon>
        <taxon>Hexamitinae</taxon>
        <taxon>Hexamita</taxon>
    </lineage>
</organism>
<comment type="caution">
    <text evidence="1">The sequence shown here is derived from an EMBL/GenBank/DDBJ whole genome shotgun (WGS) entry which is preliminary data.</text>
</comment>
<dbReference type="AlphaFoldDB" id="A0AA86NTY0"/>
<keyword evidence="3" id="KW-1185">Reference proteome</keyword>
<proteinExistence type="predicted"/>
<dbReference type="EMBL" id="CATOUU010000347">
    <property type="protein sequence ID" value="CAI9925694.1"/>
    <property type="molecule type" value="Genomic_DNA"/>
</dbReference>
<dbReference type="EMBL" id="CAXDID020000081">
    <property type="protein sequence ID" value="CAL6018582.1"/>
    <property type="molecule type" value="Genomic_DNA"/>
</dbReference>
<evidence type="ECO:0000313" key="2">
    <source>
        <dbReference type="EMBL" id="CAL6018582.1"/>
    </source>
</evidence>
<evidence type="ECO:0000313" key="1">
    <source>
        <dbReference type="EMBL" id="CAI9925694.1"/>
    </source>
</evidence>